<keyword evidence="1" id="KW-0812">Transmembrane</keyword>
<keyword evidence="1" id="KW-0472">Membrane</keyword>
<evidence type="ECO:0000313" key="4">
    <source>
        <dbReference type="Proteomes" id="UP000284202"/>
    </source>
</evidence>
<dbReference type="Proteomes" id="UP000284202">
    <property type="component" value="Unassembled WGS sequence"/>
</dbReference>
<dbReference type="EMBL" id="QZCG01000019">
    <property type="protein sequence ID" value="RJE82137.1"/>
    <property type="molecule type" value="Genomic_DNA"/>
</dbReference>
<comment type="caution">
    <text evidence="3">The sequence shown here is derived from an EMBL/GenBank/DDBJ whole genome shotgun (WGS) entry which is preliminary data.</text>
</comment>
<protein>
    <submittedName>
        <fullName evidence="3">DUF4178 domain-containing protein</fullName>
    </submittedName>
</protein>
<reference evidence="4" key="1">
    <citation type="submission" date="2018-09" db="EMBL/GenBank/DDBJ databases">
        <title>Acidovorax cavernicola nov. sp. isolated from Gruta de las Maravillas (Aracena, Spain).</title>
        <authorList>
            <person name="Jurado V."/>
            <person name="Gutierrez-Patricio S."/>
            <person name="Gonzalez-Pimentel J.L."/>
            <person name="Miller A.Z."/>
            <person name="Laiz L."/>
            <person name="Saiz-Jimenez C."/>
        </authorList>
    </citation>
    <scope>NUCLEOTIDE SEQUENCE [LARGE SCALE GENOMIC DNA]</scope>
    <source>
        <strain evidence="4">1011MAR3C25</strain>
    </source>
</reference>
<gene>
    <name evidence="3" type="ORF">D3P04_21360</name>
</gene>
<keyword evidence="4" id="KW-1185">Reference proteome</keyword>
<accession>A0A418SMM0</accession>
<sequence length="438" mass="48719">MTLSAELRSIDCTSCGAGLNVLGGGRVTTHVCPYCGTLLDANDDYRALKSFGELQRPASAFKLGDRGRLFGVEFTVIGTLGYEEHWNGEVWAWTEHQVYSETHGYGWLNFENGHVTFSRRVRTDAWISTYQVEHSEHRPSASCGDETYRYYETTDAVISFAEGEFTWQPEPGQRTQTISALGNTGMLDFSQEETEREIYLTTYVPAKDIADGFGIELPPPLQKNHPLKPARTWAHRKFVGAVSGLFGAMLLILGLILSLNPGEQLVSRVFDINADLPATVDFEITNDQGLVVIELDSDVVDGWAGIDFLLTDPDGNPRFEIGRTSDYYSGRDGDGKWTEDGSHAAIRFRPGEKTGPYQLEIDIEEAGFWKDGISRTLLRSEFPEVVRQISVSVSQAQTSGVPAYFAAALFFVLSFVTLALPAILHQRRWAGSDWDDED</sequence>
<evidence type="ECO:0000256" key="1">
    <source>
        <dbReference type="SAM" id="Phobius"/>
    </source>
</evidence>
<feature type="domain" description="DUF4178" evidence="2">
    <location>
        <begin position="62"/>
        <end position="205"/>
    </location>
</feature>
<dbReference type="RefSeq" id="WP_119751903.1">
    <property type="nucleotide sequence ID" value="NZ_QZCG01000019.1"/>
</dbReference>
<organism evidence="3 4">
    <name type="scientific">Paracoccus onubensis</name>
    <dbReference type="NCBI Taxonomy" id="1675788"/>
    <lineage>
        <taxon>Bacteria</taxon>
        <taxon>Pseudomonadati</taxon>
        <taxon>Pseudomonadota</taxon>
        <taxon>Alphaproteobacteria</taxon>
        <taxon>Rhodobacterales</taxon>
        <taxon>Paracoccaceae</taxon>
        <taxon>Paracoccus</taxon>
    </lineage>
</organism>
<dbReference type="Pfam" id="PF13785">
    <property type="entry name" value="DUF4178"/>
    <property type="match status" value="1"/>
</dbReference>
<feature type="transmembrane region" description="Helical" evidence="1">
    <location>
        <begin position="238"/>
        <end position="259"/>
    </location>
</feature>
<dbReference type="AlphaFoldDB" id="A0A418SMM0"/>
<evidence type="ECO:0000259" key="2">
    <source>
        <dbReference type="Pfam" id="PF13785"/>
    </source>
</evidence>
<evidence type="ECO:0000313" key="3">
    <source>
        <dbReference type="EMBL" id="RJE82137.1"/>
    </source>
</evidence>
<proteinExistence type="predicted"/>
<dbReference type="OrthoDB" id="228033at2"/>
<keyword evidence="1" id="KW-1133">Transmembrane helix</keyword>
<dbReference type="InterPro" id="IPR025235">
    <property type="entry name" value="DUF4178"/>
</dbReference>
<name>A0A418SMM0_9RHOB</name>
<feature type="transmembrane region" description="Helical" evidence="1">
    <location>
        <begin position="403"/>
        <end position="424"/>
    </location>
</feature>